<evidence type="ECO:0000313" key="4">
    <source>
        <dbReference type="Proteomes" id="UP001150569"/>
    </source>
</evidence>
<accession>A0A9W8DHT1</accession>
<evidence type="ECO:0000313" key="3">
    <source>
        <dbReference type="EMBL" id="KAJ1909830.1"/>
    </source>
</evidence>
<feature type="region of interest" description="Disordered" evidence="1">
    <location>
        <begin position="393"/>
        <end position="416"/>
    </location>
</feature>
<name>A0A9W8DHT1_9FUNG</name>
<evidence type="ECO:0000256" key="2">
    <source>
        <dbReference type="SAM" id="SignalP"/>
    </source>
</evidence>
<reference evidence="3" key="1">
    <citation type="submission" date="2022-07" db="EMBL/GenBank/DDBJ databases">
        <title>Phylogenomic reconstructions and comparative analyses of Kickxellomycotina fungi.</title>
        <authorList>
            <person name="Reynolds N.K."/>
            <person name="Stajich J.E."/>
            <person name="Barry K."/>
            <person name="Grigoriev I.V."/>
            <person name="Crous P."/>
            <person name="Smith M.E."/>
        </authorList>
    </citation>
    <scope>NUCLEOTIDE SEQUENCE</scope>
    <source>
        <strain evidence="3">RSA 861</strain>
    </source>
</reference>
<proteinExistence type="predicted"/>
<dbReference type="Proteomes" id="UP001150569">
    <property type="component" value="Unassembled WGS sequence"/>
</dbReference>
<keyword evidence="2" id="KW-0732">Signal</keyword>
<comment type="caution">
    <text evidence="3">The sequence shown here is derived from an EMBL/GenBank/DDBJ whole genome shotgun (WGS) entry which is preliminary data.</text>
</comment>
<feature type="region of interest" description="Disordered" evidence="1">
    <location>
        <begin position="90"/>
        <end position="109"/>
    </location>
</feature>
<dbReference type="EMBL" id="JANBPT010001138">
    <property type="protein sequence ID" value="KAJ1909830.1"/>
    <property type="molecule type" value="Genomic_DNA"/>
</dbReference>
<gene>
    <name evidence="3" type="ORF">IWQ60_010967</name>
</gene>
<keyword evidence="4" id="KW-1185">Reference proteome</keyword>
<protein>
    <submittedName>
        <fullName evidence="3">Uncharacterized protein</fullName>
    </submittedName>
</protein>
<sequence>MTRLRSVTIFVILVQAASSLCGTRAAPTDTNHGKRSPVTGVDEEDQYPRMGKPVESTYSSHSQLVASLHDLLPKLEPSTSDTTINAALLPAKTSPPSLPQPSPPQTANQSPLFAKFNRLLADVDPMAVRKQAVANLNKALTAIPLSIFDTDGDHAEPSITAAVLNEVTAWDRQLNEFSGQFIEDLNGFFALTNAIDPLPFNTFTQAALRGKDRKDKEALRKAMMVTRKENYARILYDHHHDIHQMVDRVKTYDTLVQEFRLFLHDDVVRLVERRFNIRIDRSLLIAPDDASFAAIVEQRRFDPMMVRGESTRHSAGLASGEGANLYDAFLRSTTAESMQWYTDSWRRGVRLNSITNHVYLQIKPLLNKHPIRKVSPVFDVYYSIVFRPFKRATESRPTGRPAKQLRREPHLGDRVE</sequence>
<feature type="compositionally biased region" description="Basic and acidic residues" evidence="1">
    <location>
        <begin position="405"/>
        <end position="416"/>
    </location>
</feature>
<feature type="signal peptide" evidence="2">
    <location>
        <begin position="1"/>
        <end position="25"/>
    </location>
</feature>
<feature type="chain" id="PRO_5040990074" evidence="2">
    <location>
        <begin position="26"/>
        <end position="416"/>
    </location>
</feature>
<feature type="region of interest" description="Disordered" evidence="1">
    <location>
        <begin position="23"/>
        <end position="55"/>
    </location>
</feature>
<organism evidence="3 4">
    <name type="scientific">Tieghemiomyces parasiticus</name>
    <dbReference type="NCBI Taxonomy" id="78921"/>
    <lineage>
        <taxon>Eukaryota</taxon>
        <taxon>Fungi</taxon>
        <taxon>Fungi incertae sedis</taxon>
        <taxon>Zoopagomycota</taxon>
        <taxon>Kickxellomycotina</taxon>
        <taxon>Dimargaritomycetes</taxon>
        <taxon>Dimargaritales</taxon>
        <taxon>Dimargaritaceae</taxon>
        <taxon>Tieghemiomyces</taxon>
    </lineage>
</organism>
<evidence type="ECO:0000256" key="1">
    <source>
        <dbReference type="SAM" id="MobiDB-lite"/>
    </source>
</evidence>
<dbReference type="AlphaFoldDB" id="A0A9W8DHT1"/>